<evidence type="ECO:0000313" key="2">
    <source>
        <dbReference type="Proteomes" id="UP000304953"/>
    </source>
</evidence>
<sequence>MEQFFLGLQPDIEKAVRHAMEKIRREIGKEHIYSAALVTDSDCITLFLAVNTEEALAKRDKADRTPERLAELQKYWPKELVDQVADGSFSLSRYVPDEWDYSDGTDSELNQISNQLYDQEATLSDADDDIYDEVHEQFQTWTGFFNG</sequence>
<keyword evidence="2" id="KW-1185">Reference proteome</keyword>
<name>A0AC61RVJ0_9FIRM</name>
<dbReference type="Proteomes" id="UP000304953">
    <property type="component" value="Unassembled WGS sequence"/>
</dbReference>
<comment type="caution">
    <text evidence="1">The sequence shown here is derived from an EMBL/GenBank/DDBJ whole genome shotgun (WGS) entry which is preliminary data.</text>
</comment>
<proteinExistence type="predicted"/>
<accession>A0AC61RVJ0</accession>
<evidence type="ECO:0000313" key="1">
    <source>
        <dbReference type="EMBL" id="TGY95670.1"/>
    </source>
</evidence>
<reference evidence="1" key="1">
    <citation type="submission" date="2019-04" db="EMBL/GenBank/DDBJ databases">
        <title>Microbes associate with the intestines of laboratory mice.</title>
        <authorList>
            <person name="Navarre W."/>
            <person name="Wong E."/>
            <person name="Huang K."/>
            <person name="Tropini C."/>
            <person name="Ng K."/>
            <person name="Yu B."/>
        </authorList>
    </citation>
    <scope>NUCLEOTIDE SEQUENCE</scope>
    <source>
        <strain evidence="1">NM01_1-7b</strain>
    </source>
</reference>
<organism evidence="1 2">
    <name type="scientific">Petralouisia muris</name>
    <dbReference type="NCBI Taxonomy" id="3032872"/>
    <lineage>
        <taxon>Bacteria</taxon>
        <taxon>Bacillati</taxon>
        <taxon>Bacillota</taxon>
        <taxon>Clostridia</taxon>
        <taxon>Lachnospirales</taxon>
        <taxon>Lachnospiraceae</taxon>
        <taxon>Petralouisia</taxon>
    </lineage>
</organism>
<protein>
    <submittedName>
        <fullName evidence="1">DUF4303 domain-containing protein</fullName>
    </submittedName>
</protein>
<dbReference type="EMBL" id="SRYA01000026">
    <property type="protein sequence ID" value="TGY95670.1"/>
    <property type="molecule type" value="Genomic_DNA"/>
</dbReference>
<gene>
    <name evidence="1" type="ORF">E5329_13965</name>
</gene>